<proteinExistence type="predicted"/>
<dbReference type="Proteomes" id="UP000007129">
    <property type="component" value="Unassembled WGS sequence"/>
</dbReference>
<sequence length="136" mass="15070">MMRISPQPTRGTAFSGRRHVNLQINPSLQPGNLHPSCSRFYKDRSANPLTRPWQREGLTATLEQAASSVKRAIASLCTRRGEVQRCGTRKGPIRCRPLPTAVSSQSPIPRVSKTFPAGCYPRNDNVDFPAFHSPDT</sequence>
<accession>K2RII3</accession>
<organism evidence="1 2">
    <name type="scientific">Macrophomina phaseolina (strain MS6)</name>
    <name type="common">Charcoal rot fungus</name>
    <dbReference type="NCBI Taxonomy" id="1126212"/>
    <lineage>
        <taxon>Eukaryota</taxon>
        <taxon>Fungi</taxon>
        <taxon>Dikarya</taxon>
        <taxon>Ascomycota</taxon>
        <taxon>Pezizomycotina</taxon>
        <taxon>Dothideomycetes</taxon>
        <taxon>Dothideomycetes incertae sedis</taxon>
        <taxon>Botryosphaeriales</taxon>
        <taxon>Botryosphaeriaceae</taxon>
        <taxon>Macrophomina</taxon>
    </lineage>
</organism>
<gene>
    <name evidence="1" type="ORF">MPH_08402</name>
</gene>
<protein>
    <submittedName>
        <fullName evidence="1">Uncharacterized protein</fullName>
    </submittedName>
</protein>
<dbReference type="VEuPathDB" id="FungiDB:MPH_08402"/>
<reference evidence="1 2" key="1">
    <citation type="journal article" date="2012" name="BMC Genomics">
        <title>Tools to kill: Genome of one of the most destructive plant pathogenic fungi Macrophomina phaseolina.</title>
        <authorList>
            <person name="Islam M.S."/>
            <person name="Haque M.S."/>
            <person name="Islam M.M."/>
            <person name="Emdad E.M."/>
            <person name="Halim A."/>
            <person name="Hossen Q.M.M."/>
            <person name="Hossain M.Z."/>
            <person name="Ahmed B."/>
            <person name="Rahim S."/>
            <person name="Rahman M.S."/>
            <person name="Alam M.M."/>
            <person name="Hou S."/>
            <person name="Wan X."/>
            <person name="Saito J.A."/>
            <person name="Alam M."/>
        </authorList>
    </citation>
    <scope>NUCLEOTIDE SEQUENCE [LARGE SCALE GENOMIC DNA]</scope>
    <source>
        <strain evidence="1 2">MS6</strain>
    </source>
</reference>
<dbReference type="HOGENOM" id="CLU_1875828_0_0_1"/>
<comment type="caution">
    <text evidence="1">The sequence shown here is derived from an EMBL/GenBank/DDBJ whole genome shotgun (WGS) entry which is preliminary data.</text>
</comment>
<dbReference type="InParanoid" id="K2RII3"/>
<evidence type="ECO:0000313" key="1">
    <source>
        <dbReference type="EMBL" id="EKG14413.1"/>
    </source>
</evidence>
<dbReference type="EMBL" id="AHHD01000348">
    <property type="protein sequence ID" value="EKG14413.1"/>
    <property type="molecule type" value="Genomic_DNA"/>
</dbReference>
<name>K2RII3_MACPH</name>
<dbReference type="AlphaFoldDB" id="K2RII3"/>
<evidence type="ECO:0000313" key="2">
    <source>
        <dbReference type="Proteomes" id="UP000007129"/>
    </source>
</evidence>